<dbReference type="InterPro" id="IPR033463">
    <property type="entry name" value="sCache_3"/>
</dbReference>
<evidence type="ECO:0000256" key="14">
    <source>
        <dbReference type="SAM" id="Phobius"/>
    </source>
</evidence>
<dbReference type="RefSeq" id="WP_090928265.1">
    <property type="nucleotide sequence ID" value="NZ_FOTY01000033.1"/>
</dbReference>
<reference evidence="16 17" key="1">
    <citation type="submission" date="2016-10" db="EMBL/GenBank/DDBJ databases">
        <authorList>
            <person name="de Groot N.N."/>
        </authorList>
    </citation>
    <scope>NUCLEOTIDE SEQUENCE [LARGE SCALE GENOMIC DNA]</scope>
    <source>
        <strain evidence="16 17">CGMCC 1.6134</strain>
    </source>
</reference>
<dbReference type="Pfam" id="PF14689">
    <property type="entry name" value="SPOB_a"/>
    <property type="match status" value="1"/>
</dbReference>
<dbReference type="InterPro" id="IPR005467">
    <property type="entry name" value="His_kinase_dom"/>
</dbReference>
<keyword evidence="13 14" id="KW-0472">Membrane</keyword>
<dbReference type="Pfam" id="PF17203">
    <property type="entry name" value="sCache_3_2"/>
    <property type="match status" value="1"/>
</dbReference>
<evidence type="ECO:0000256" key="7">
    <source>
        <dbReference type="ARBA" id="ARBA00022692"/>
    </source>
</evidence>
<dbReference type="SUPFAM" id="SSF103190">
    <property type="entry name" value="Sensory domain-like"/>
    <property type="match status" value="1"/>
</dbReference>
<evidence type="ECO:0000256" key="12">
    <source>
        <dbReference type="ARBA" id="ARBA00023012"/>
    </source>
</evidence>
<dbReference type="GO" id="GO:0005524">
    <property type="term" value="F:ATP binding"/>
    <property type="evidence" value="ECO:0007669"/>
    <property type="project" value="UniProtKB-KW"/>
</dbReference>
<feature type="transmembrane region" description="Helical" evidence="14">
    <location>
        <begin position="16"/>
        <end position="36"/>
    </location>
</feature>
<evidence type="ECO:0000256" key="9">
    <source>
        <dbReference type="ARBA" id="ARBA00022777"/>
    </source>
</evidence>
<evidence type="ECO:0000256" key="11">
    <source>
        <dbReference type="ARBA" id="ARBA00022989"/>
    </source>
</evidence>
<evidence type="ECO:0000259" key="15">
    <source>
        <dbReference type="PROSITE" id="PS50109"/>
    </source>
</evidence>
<dbReference type="Pfam" id="PF02518">
    <property type="entry name" value="HATPase_c"/>
    <property type="match status" value="1"/>
</dbReference>
<keyword evidence="8" id="KW-0547">Nucleotide-binding</keyword>
<dbReference type="SMART" id="SM00387">
    <property type="entry name" value="HATPase_c"/>
    <property type="match status" value="1"/>
</dbReference>
<keyword evidence="9 16" id="KW-0418">Kinase</keyword>
<dbReference type="EMBL" id="FOTY01000033">
    <property type="protein sequence ID" value="SFM32314.1"/>
    <property type="molecule type" value="Genomic_DNA"/>
</dbReference>
<feature type="domain" description="Histidine kinase" evidence="15">
    <location>
        <begin position="341"/>
        <end position="533"/>
    </location>
</feature>
<dbReference type="GO" id="GO:0005886">
    <property type="term" value="C:plasma membrane"/>
    <property type="evidence" value="ECO:0007669"/>
    <property type="project" value="UniProtKB-SubCell"/>
</dbReference>
<evidence type="ECO:0000256" key="4">
    <source>
        <dbReference type="ARBA" id="ARBA00022475"/>
    </source>
</evidence>
<protein>
    <recommendedName>
        <fullName evidence="3">histidine kinase</fullName>
        <ecNumber evidence="3">2.7.13.3</ecNumber>
    </recommendedName>
</protein>
<dbReference type="EC" id="2.7.13.3" evidence="3"/>
<gene>
    <name evidence="16" type="ORF">SAMN04488054_13315</name>
</gene>
<evidence type="ECO:0000256" key="5">
    <source>
        <dbReference type="ARBA" id="ARBA00022553"/>
    </source>
</evidence>
<keyword evidence="6" id="KW-0808">Transferase</keyword>
<evidence type="ECO:0000256" key="1">
    <source>
        <dbReference type="ARBA" id="ARBA00000085"/>
    </source>
</evidence>
<dbReference type="STRING" id="266892.SAMN04488054_13315"/>
<dbReference type="NCBIfam" id="NF008298">
    <property type="entry name" value="PRK11086.1"/>
    <property type="match status" value="1"/>
</dbReference>
<evidence type="ECO:0000256" key="3">
    <source>
        <dbReference type="ARBA" id="ARBA00012438"/>
    </source>
</evidence>
<evidence type="ECO:0000256" key="2">
    <source>
        <dbReference type="ARBA" id="ARBA00004651"/>
    </source>
</evidence>
<comment type="catalytic activity">
    <reaction evidence="1">
        <text>ATP + protein L-histidine = ADP + protein N-phospho-L-histidine.</text>
        <dbReference type="EC" id="2.7.13.3"/>
    </reaction>
</comment>
<keyword evidence="12" id="KW-0902">Two-component regulatory system</keyword>
<keyword evidence="5" id="KW-0597">Phosphoprotein</keyword>
<evidence type="ECO:0000256" key="6">
    <source>
        <dbReference type="ARBA" id="ARBA00022679"/>
    </source>
</evidence>
<comment type="subcellular location">
    <subcellularLocation>
        <location evidence="2">Cell membrane</location>
        <topology evidence="2">Multi-pass membrane protein</topology>
    </subcellularLocation>
</comment>
<dbReference type="SUPFAM" id="SSF55874">
    <property type="entry name" value="ATPase domain of HSP90 chaperone/DNA topoisomerase II/histidine kinase"/>
    <property type="match status" value="1"/>
</dbReference>
<dbReference type="Proteomes" id="UP000199668">
    <property type="component" value="Unassembled WGS sequence"/>
</dbReference>
<keyword evidence="4" id="KW-1003">Cell membrane</keyword>
<dbReference type="GO" id="GO:0000155">
    <property type="term" value="F:phosphorelay sensor kinase activity"/>
    <property type="evidence" value="ECO:0007669"/>
    <property type="project" value="InterPro"/>
</dbReference>
<dbReference type="Gene3D" id="3.30.450.20">
    <property type="entry name" value="PAS domain"/>
    <property type="match status" value="2"/>
</dbReference>
<keyword evidence="17" id="KW-1185">Reference proteome</keyword>
<accession>A0A1I4PX48</accession>
<dbReference type="OrthoDB" id="9792686at2"/>
<keyword evidence="11 14" id="KW-1133">Transmembrane helix</keyword>
<evidence type="ECO:0000313" key="16">
    <source>
        <dbReference type="EMBL" id="SFM32314.1"/>
    </source>
</evidence>
<evidence type="ECO:0000256" key="13">
    <source>
        <dbReference type="ARBA" id="ARBA00023136"/>
    </source>
</evidence>
<evidence type="ECO:0000256" key="10">
    <source>
        <dbReference type="ARBA" id="ARBA00022840"/>
    </source>
</evidence>
<dbReference type="PROSITE" id="PS50109">
    <property type="entry name" value="HIS_KIN"/>
    <property type="match status" value="1"/>
</dbReference>
<sequence>MIHKGKRRKPLQLQTWITLLVSLVLVTAFCITGLLIGRDAASHARNAQVEKTMDIAHAAAYSAVVREGLQDQESSRRIQRYTEKIQQDTGVAYIVVMNMNHIRRSHPVEARIGQYFAGNDEDRAFQGETYTSTAEGTLGESLRSFVPIENEEGQQIGVVSVGILLDNVQHVIMDRQKMVYIGSGVGLLVGLAGAFWLARRIKKTMYGMEPREIAHLLKEREAMLSSVREGIAAVNTNGEIVMVNDAANELFQRAGLTEDPIYQYAASFLPELGLQEVLDRRQAEYDREIVVGGYAVIVNRMPVLAENQIAGAVATFREKTELTSLVKQLTGARHYAEKLRVQTHEFMNKLHVISAMIHTESYAELNDYIHSISDSYQQEVGEVSRLVKDPVLAGFLLNKTSSARDQGIEVAFYGDAPLPVLQHTERMDALITIIGNLFDNAVEAVQGRNSRRVQLTINHIDGVFYFTVRDNGKGMTSAETKSMMHPGFSTKEEGRGHGTDLIQKSLQVLNGEMEWFSEVDKGTVVEVTIPYEGEDV</sequence>
<evidence type="ECO:0000256" key="8">
    <source>
        <dbReference type="ARBA" id="ARBA00022741"/>
    </source>
</evidence>
<evidence type="ECO:0000313" key="17">
    <source>
        <dbReference type="Proteomes" id="UP000199668"/>
    </source>
</evidence>
<proteinExistence type="predicted"/>
<dbReference type="Gene3D" id="1.10.287.130">
    <property type="match status" value="1"/>
</dbReference>
<dbReference type="InterPro" id="IPR016120">
    <property type="entry name" value="Sig_transdc_His_kin_SpoOB"/>
</dbReference>
<dbReference type="InterPro" id="IPR003594">
    <property type="entry name" value="HATPase_dom"/>
</dbReference>
<keyword evidence="7 14" id="KW-0812">Transmembrane</keyword>
<dbReference type="InterPro" id="IPR029151">
    <property type="entry name" value="Sensor-like_sf"/>
</dbReference>
<dbReference type="FunFam" id="3.30.450.20:FF:000018">
    <property type="entry name" value="Sensor histidine kinase DcuS"/>
    <property type="match status" value="1"/>
</dbReference>
<keyword evidence="10" id="KW-0067">ATP-binding</keyword>
<dbReference type="InterPro" id="IPR039506">
    <property type="entry name" value="SPOB_a"/>
</dbReference>
<dbReference type="InterPro" id="IPR036890">
    <property type="entry name" value="HATPase_C_sf"/>
</dbReference>
<name>A0A1I4PX48_9BACI</name>
<dbReference type="Gene3D" id="3.30.565.10">
    <property type="entry name" value="Histidine kinase-like ATPase, C-terminal domain"/>
    <property type="match status" value="1"/>
</dbReference>
<dbReference type="PANTHER" id="PTHR43547">
    <property type="entry name" value="TWO-COMPONENT HISTIDINE KINASE"/>
    <property type="match status" value="1"/>
</dbReference>
<dbReference type="SUPFAM" id="SSF55890">
    <property type="entry name" value="Sporulation response regulatory protein Spo0B"/>
    <property type="match status" value="1"/>
</dbReference>
<dbReference type="PANTHER" id="PTHR43547:SF10">
    <property type="entry name" value="SENSOR HISTIDINE KINASE DCUS"/>
    <property type="match status" value="1"/>
</dbReference>
<organism evidence="16 17">
    <name type="scientific">Salibacterium qingdaonense</name>
    <dbReference type="NCBI Taxonomy" id="266892"/>
    <lineage>
        <taxon>Bacteria</taxon>
        <taxon>Bacillati</taxon>
        <taxon>Bacillota</taxon>
        <taxon>Bacilli</taxon>
        <taxon>Bacillales</taxon>
        <taxon>Bacillaceae</taxon>
    </lineage>
</organism>
<dbReference type="PRINTS" id="PR00344">
    <property type="entry name" value="BCTRLSENSOR"/>
</dbReference>
<feature type="transmembrane region" description="Helical" evidence="14">
    <location>
        <begin position="178"/>
        <end position="198"/>
    </location>
</feature>
<dbReference type="AlphaFoldDB" id="A0A1I4PX48"/>
<dbReference type="InterPro" id="IPR004358">
    <property type="entry name" value="Sig_transdc_His_kin-like_C"/>
</dbReference>